<feature type="domain" description="Gamma tubulin complex component protein N-terminal" evidence="7">
    <location>
        <begin position="317"/>
        <end position="558"/>
    </location>
</feature>
<dbReference type="RefSeq" id="XP_002117103.1">
    <property type="nucleotide sequence ID" value="XM_002117067.1"/>
</dbReference>
<evidence type="ECO:0000313" key="9">
    <source>
        <dbReference type="Proteomes" id="UP000009022"/>
    </source>
</evidence>
<dbReference type="AlphaFoldDB" id="B3S9W9"/>
<dbReference type="FunFam" id="1.20.120.1900:FF:000059">
    <property type="entry name" value="Gamma-tubulin complex component"/>
    <property type="match status" value="1"/>
</dbReference>
<dbReference type="GO" id="GO:0005874">
    <property type="term" value="C:microtubule"/>
    <property type="evidence" value="ECO:0007669"/>
    <property type="project" value="UniProtKB-KW"/>
</dbReference>
<dbReference type="Pfam" id="PF04130">
    <property type="entry name" value="GCP_C_terminal"/>
    <property type="match status" value="1"/>
</dbReference>
<accession>B3S9W9</accession>
<dbReference type="OMA" id="ILRFWLM"/>
<keyword evidence="3 5" id="KW-0493">Microtubule</keyword>
<dbReference type="InterPro" id="IPR059169">
    <property type="entry name" value="GCP5_N_ext"/>
</dbReference>
<dbReference type="STRING" id="10228.B3S9W9"/>
<proteinExistence type="inferred from homology"/>
<evidence type="ECO:0000256" key="1">
    <source>
        <dbReference type="ARBA" id="ARBA00010337"/>
    </source>
</evidence>
<dbReference type="FunCoup" id="B3S9W9">
    <property type="interactions" value="1328"/>
</dbReference>
<organism evidence="8 9">
    <name type="scientific">Trichoplax adhaerens</name>
    <name type="common">Trichoplax reptans</name>
    <dbReference type="NCBI Taxonomy" id="10228"/>
    <lineage>
        <taxon>Eukaryota</taxon>
        <taxon>Metazoa</taxon>
        <taxon>Placozoa</taxon>
        <taxon>Uniplacotomia</taxon>
        <taxon>Trichoplacea</taxon>
        <taxon>Trichoplacidae</taxon>
        <taxon>Trichoplax</taxon>
    </lineage>
</organism>
<name>B3S9W9_TRIAD</name>
<dbReference type="GO" id="GO:0051225">
    <property type="term" value="P:spindle assembly"/>
    <property type="evidence" value="ECO:0000318"/>
    <property type="project" value="GO_Central"/>
</dbReference>
<dbReference type="InterPro" id="IPR042241">
    <property type="entry name" value="GCP_C_sf"/>
</dbReference>
<dbReference type="GO" id="GO:0000922">
    <property type="term" value="C:spindle pole"/>
    <property type="evidence" value="ECO:0007669"/>
    <property type="project" value="InterPro"/>
</dbReference>
<dbReference type="GO" id="GO:0031122">
    <property type="term" value="P:cytoplasmic microtubule organization"/>
    <property type="evidence" value="ECO:0000318"/>
    <property type="project" value="GO_Central"/>
</dbReference>
<evidence type="ECO:0000259" key="7">
    <source>
        <dbReference type="Pfam" id="PF17681"/>
    </source>
</evidence>
<evidence type="ECO:0000256" key="5">
    <source>
        <dbReference type="RuleBase" id="RU363050"/>
    </source>
</evidence>
<dbReference type="GeneID" id="6758247"/>
<gene>
    <name evidence="8" type="ORF">TRIADDRAFT_61053</name>
</gene>
<dbReference type="InterPro" id="IPR040457">
    <property type="entry name" value="GCP_C"/>
</dbReference>
<dbReference type="CTD" id="6758247"/>
<keyword evidence="9" id="KW-1185">Reference proteome</keyword>
<protein>
    <recommendedName>
        <fullName evidence="5">Gamma-tubulin complex component</fullName>
    </recommendedName>
</protein>
<dbReference type="Proteomes" id="UP000009022">
    <property type="component" value="Unassembled WGS sequence"/>
</dbReference>
<dbReference type="PANTHER" id="PTHR19302:SF33">
    <property type="entry name" value="GAMMA-TUBULIN COMPLEX COMPONENT 5"/>
    <property type="match status" value="1"/>
</dbReference>
<dbReference type="Pfam" id="PF17681">
    <property type="entry name" value="GCP_N_terminal"/>
    <property type="match status" value="1"/>
</dbReference>
<dbReference type="CDD" id="cd22572">
    <property type="entry name" value="GCP5_NTD"/>
    <property type="match status" value="1"/>
</dbReference>
<dbReference type="HOGENOM" id="CLU_011574_0_0_1"/>
<dbReference type="Gene3D" id="1.20.120.1900">
    <property type="entry name" value="Gamma-tubulin complex, C-terminal domain"/>
    <property type="match status" value="1"/>
</dbReference>
<dbReference type="GO" id="GO:0000930">
    <property type="term" value="C:gamma-tubulin complex"/>
    <property type="evidence" value="ECO:0000318"/>
    <property type="project" value="GO_Central"/>
</dbReference>
<evidence type="ECO:0000259" key="6">
    <source>
        <dbReference type="Pfam" id="PF04130"/>
    </source>
</evidence>
<dbReference type="GO" id="GO:0000278">
    <property type="term" value="P:mitotic cell cycle"/>
    <property type="evidence" value="ECO:0000318"/>
    <property type="project" value="GO_Central"/>
</dbReference>
<dbReference type="GO" id="GO:0007020">
    <property type="term" value="P:microtubule nucleation"/>
    <property type="evidence" value="ECO:0000318"/>
    <property type="project" value="GO_Central"/>
</dbReference>
<comment type="similarity">
    <text evidence="1 5">Belongs to the TUBGCP family.</text>
</comment>
<comment type="subcellular location">
    <subcellularLocation>
        <location evidence="5">Cytoplasm</location>
        <location evidence="5">Cytoskeleton</location>
        <location evidence="5">Microtubule organizing center</location>
    </subcellularLocation>
</comment>
<dbReference type="eggNOG" id="KOG4344">
    <property type="taxonomic scope" value="Eukaryota"/>
</dbReference>
<reference evidence="8 9" key="1">
    <citation type="journal article" date="2008" name="Nature">
        <title>The Trichoplax genome and the nature of placozoans.</title>
        <authorList>
            <person name="Srivastava M."/>
            <person name="Begovic E."/>
            <person name="Chapman J."/>
            <person name="Putnam N.H."/>
            <person name="Hellsten U."/>
            <person name="Kawashima T."/>
            <person name="Kuo A."/>
            <person name="Mitros T."/>
            <person name="Salamov A."/>
            <person name="Carpenter M.L."/>
            <person name="Signorovitch A.Y."/>
            <person name="Moreno M.A."/>
            <person name="Kamm K."/>
            <person name="Grimwood J."/>
            <person name="Schmutz J."/>
            <person name="Shapiro H."/>
            <person name="Grigoriev I.V."/>
            <person name="Buss L.W."/>
            <person name="Schierwater B."/>
            <person name="Dellaporta S.L."/>
            <person name="Rokhsar D.S."/>
        </authorList>
    </citation>
    <scope>NUCLEOTIDE SEQUENCE [LARGE SCALE GENOMIC DNA]</scope>
    <source>
        <strain evidence="8 9">Grell-BS-1999</strain>
    </source>
</reference>
<dbReference type="OrthoDB" id="66546at2759"/>
<dbReference type="InterPro" id="IPR007259">
    <property type="entry name" value="GCP"/>
</dbReference>
<dbReference type="EMBL" id="DS985260">
    <property type="protein sequence ID" value="EDV20409.1"/>
    <property type="molecule type" value="Genomic_DNA"/>
</dbReference>
<evidence type="ECO:0000256" key="3">
    <source>
        <dbReference type="ARBA" id="ARBA00022701"/>
    </source>
</evidence>
<dbReference type="PANTHER" id="PTHR19302">
    <property type="entry name" value="GAMMA TUBULIN COMPLEX PROTEIN"/>
    <property type="match status" value="1"/>
</dbReference>
<evidence type="ECO:0000256" key="2">
    <source>
        <dbReference type="ARBA" id="ARBA00022490"/>
    </source>
</evidence>
<evidence type="ECO:0000256" key="4">
    <source>
        <dbReference type="ARBA" id="ARBA00023212"/>
    </source>
</evidence>
<dbReference type="InterPro" id="IPR041470">
    <property type="entry name" value="GCP_N"/>
</dbReference>
<evidence type="ECO:0000313" key="8">
    <source>
        <dbReference type="EMBL" id="EDV20409.1"/>
    </source>
</evidence>
<dbReference type="PhylomeDB" id="B3S9W9"/>
<dbReference type="GO" id="GO:0051321">
    <property type="term" value="P:meiotic cell cycle"/>
    <property type="evidence" value="ECO:0000318"/>
    <property type="project" value="GO_Central"/>
</dbReference>
<dbReference type="GO" id="GO:0043015">
    <property type="term" value="F:gamma-tubulin binding"/>
    <property type="evidence" value="ECO:0000318"/>
    <property type="project" value="GO_Central"/>
</dbReference>
<dbReference type="InParanoid" id="B3S9W9"/>
<dbReference type="KEGG" id="tad:TRIADDRAFT_61053"/>
<keyword evidence="2 5" id="KW-0963">Cytoplasm</keyword>
<sequence length="814" mass="94331">MALHHPNFENLAGDLISSLTGIQPKTENWTIAYNFVLSNFRFHRFLDVNSHQVERSVEGAISTIPSYGYYSIVPITLHWIVKPSYYASKVNDDATVRFSDEVDKDKINSEAQETSQSAVAERLNLLDNVTSQLVQAYWNCTPDPKQIRNRIKTSHCRDCTLAFEWDEYIASKLQLYRPHTKVVVTEYQVVRETLWMLRGVRKLFVYKFCDGYFDVNPDMEVSHLTPVSLINILRHFAKIANIRAKVSNFIESITMKRDKNLNLTYHAFAATLTEFLKKEGFLIKIHTLNALFEEGLDISNKEDSGVSQISPSNALVSLLLPIIHDTVRPYIKIIEKWITTGELNDPTEEFFIVRDRAVKVNDAKFWFTALSVRSDSNSGDSSFSENWVPAFLQNIVNQMLLMGKSTELIYAIIHAGMLSSNRKSRFLKAIESESLYSLFSKTIKKELIVTSDRQKDEINSSDNNAVCVWNSLQTNDILRTVESNNLLELNFYETLNVRLPQRNLGNSSANFGSAFNWEISSDSKLLHEPFEKLFHRCLVSHISSRYKVACRHLLDILRDDCKLFSHLENIRIQKGNDWKDVSYLDTILNEAVQVIPSKQSFSLLTIKINHSEKPSLAIETLSCLDLQYEVAWPLDIVIDSFAMDYYNKIFRFLLQIKWALWQLEDLSFGDLVRPNLDESDIEAEEKSSDYLTPSDDIEKSSLLHQMHILRFKLIHFVNALHQYMMSKVLYSSGIEFQDRLEKASDLDEIIEIHKRYIKTLHDRCLLTDRVRIVRETIAKILNIAIMFCRQWDKGIADIRQDERFILSRSFNYNY</sequence>
<feature type="domain" description="Gamma tubulin complex component C-terminal" evidence="6">
    <location>
        <begin position="584"/>
        <end position="793"/>
    </location>
</feature>
<keyword evidence="4 5" id="KW-0206">Cytoskeleton</keyword>